<gene>
    <name evidence="1" type="ORF">Airi02_021700</name>
</gene>
<dbReference type="AlphaFoldDB" id="A0A9W6RYW6"/>
<name>A0A9W6RYW6_9ACTN</name>
<sequence length="227" mass="25118">MITRENRVLRRPGRRFLLLPAQGGALESYALKGPYVWPRSEGLPTSRVAYAAAHVVADPLAEPASARLDWDATLAYRRHLWSWGLRVADAMDTAQRGAGLHWDTARELVRRSAAEAKDFGDPYDLLACGAGTDHAPEADSPAAVAHAYEEQVAAVEETGARVILMASRQLAATARGPEDYHEVYGRLLRQVSRPVILHWLGEMFDPRLAGYWGSGDIEEATSRSWTW</sequence>
<reference evidence="1" key="1">
    <citation type="submission" date="2023-03" db="EMBL/GenBank/DDBJ databases">
        <title>Actinoallomurus iriomotensis NBRC 103684.</title>
        <authorList>
            <person name="Ichikawa N."/>
            <person name="Sato H."/>
            <person name="Tonouchi N."/>
        </authorList>
    </citation>
    <scope>NUCLEOTIDE SEQUENCE</scope>
    <source>
        <strain evidence="1">NBRC 103684</strain>
    </source>
</reference>
<organism evidence="1 2">
    <name type="scientific">Actinoallomurus iriomotensis</name>
    <dbReference type="NCBI Taxonomy" id="478107"/>
    <lineage>
        <taxon>Bacteria</taxon>
        <taxon>Bacillati</taxon>
        <taxon>Actinomycetota</taxon>
        <taxon>Actinomycetes</taxon>
        <taxon>Streptosporangiales</taxon>
        <taxon>Thermomonosporaceae</taxon>
        <taxon>Actinoallomurus</taxon>
    </lineage>
</organism>
<evidence type="ECO:0000313" key="1">
    <source>
        <dbReference type="EMBL" id="GLY84241.1"/>
    </source>
</evidence>
<dbReference type="InterPro" id="IPR013785">
    <property type="entry name" value="Aldolase_TIM"/>
</dbReference>
<accession>A0A9W6RYW6</accession>
<dbReference type="Gene3D" id="3.20.20.70">
    <property type="entry name" value="Aldolase class I"/>
    <property type="match status" value="1"/>
</dbReference>
<dbReference type="Proteomes" id="UP001165074">
    <property type="component" value="Unassembled WGS sequence"/>
</dbReference>
<dbReference type="EMBL" id="BSTK01000003">
    <property type="protein sequence ID" value="GLY84241.1"/>
    <property type="molecule type" value="Genomic_DNA"/>
</dbReference>
<dbReference type="Pfam" id="PF06187">
    <property type="entry name" value="DUF993"/>
    <property type="match status" value="1"/>
</dbReference>
<comment type="caution">
    <text evidence="1">The sequence shown here is derived from an EMBL/GenBank/DDBJ whole genome shotgun (WGS) entry which is preliminary data.</text>
</comment>
<dbReference type="InterPro" id="IPR009334">
    <property type="entry name" value="DUF993"/>
</dbReference>
<evidence type="ECO:0000313" key="2">
    <source>
        <dbReference type="Proteomes" id="UP001165074"/>
    </source>
</evidence>
<protein>
    <recommendedName>
        <fullName evidence="3">DUF993 family protein</fullName>
    </recommendedName>
</protein>
<proteinExistence type="predicted"/>
<keyword evidence="2" id="KW-1185">Reference proteome</keyword>
<evidence type="ECO:0008006" key="3">
    <source>
        <dbReference type="Google" id="ProtNLM"/>
    </source>
</evidence>